<evidence type="ECO:0000259" key="4">
    <source>
        <dbReference type="PROSITE" id="PS51898"/>
    </source>
</evidence>
<dbReference type="InterPro" id="IPR011010">
    <property type="entry name" value="DNA_brk_join_enz"/>
</dbReference>
<gene>
    <name evidence="5" type="ordered locus">Celgi_1861</name>
</gene>
<dbReference type="STRING" id="593907.Celgi_1861"/>
<dbReference type="OrthoDB" id="9801717at2"/>
<feature type="chain" id="PRO_5003367574" evidence="3">
    <location>
        <begin position="29"/>
        <end position="361"/>
    </location>
</feature>
<dbReference type="KEGG" id="cga:Celgi_1861"/>
<protein>
    <submittedName>
        <fullName evidence="5">Integrase family protein</fullName>
    </submittedName>
</protein>
<keyword evidence="3" id="KW-0732">Signal</keyword>
<dbReference type="GO" id="GO:0006310">
    <property type="term" value="P:DNA recombination"/>
    <property type="evidence" value="ECO:0007669"/>
    <property type="project" value="UniProtKB-KW"/>
</dbReference>
<evidence type="ECO:0000256" key="1">
    <source>
        <dbReference type="ARBA" id="ARBA00023125"/>
    </source>
</evidence>
<feature type="signal peptide" evidence="3">
    <location>
        <begin position="1"/>
        <end position="28"/>
    </location>
</feature>
<name>F8A713_CELGA</name>
<keyword evidence="1" id="KW-0238">DNA-binding</keyword>
<evidence type="ECO:0000313" key="6">
    <source>
        <dbReference type="Proteomes" id="UP000000485"/>
    </source>
</evidence>
<dbReference type="PROSITE" id="PS51898">
    <property type="entry name" value="TYR_RECOMBINASE"/>
    <property type="match status" value="1"/>
</dbReference>
<dbReference type="InterPro" id="IPR050090">
    <property type="entry name" value="Tyrosine_recombinase_XerCD"/>
</dbReference>
<dbReference type="InterPro" id="IPR002104">
    <property type="entry name" value="Integrase_catalytic"/>
</dbReference>
<keyword evidence="2" id="KW-0233">DNA recombination</keyword>
<keyword evidence="6" id="KW-1185">Reference proteome</keyword>
<organism evidence="5 6">
    <name type="scientific">Cellulomonas gilvus (strain ATCC 13127 / NRRL B-14078)</name>
    <name type="common">Cellvibrio gilvus</name>
    <dbReference type="NCBI Taxonomy" id="593907"/>
    <lineage>
        <taxon>Bacteria</taxon>
        <taxon>Bacillati</taxon>
        <taxon>Actinomycetota</taxon>
        <taxon>Actinomycetes</taxon>
        <taxon>Micrococcales</taxon>
        <taxon>Cellulomonadaceae</taxon>
        <taxon>Cellulomonas</taxon>
    </lineage>
</organism>
<evidence type="ECO:0000256" key="2">
    <source>
        <dbReference type="ARBA" id="ARBA00023172"/>
    </source>
</evidence>
<dbReference type="GO" id="GO:0003677">
    <property type="term" value="F:DNA binding"/>
    <property type="evidence" value="ECO:0007669"/>
    <property type="project" value="UniProtKB-KW"/>
</dbReference>
<evidence type="ECO:0000313" key="5">
    <source>
        <dbReference type="EMBL" id="AEI12367.1"/>
    </source>
</evidence>
<dbReference type="CDD" id="cd00397">
    <property type="entry name" value="DNA_BRE_C"/>
    <property type="match status" value="1"/>
</dbReference>
<reference evidence="6" key="1">
    <citation type="submission" date="2011-04" db="EMBL/GenBank/DDBJ databases">
        <title>Complete sequence of Cellvibrio gilvus ATCC 13127.</title>
        <authorList>
            <person name="Lucas S."/>
            <person name="Han J."/>
            <person name="Lapidus A."/>
            <person name="Cheng J.-F."/>
            <person name="Goodwin L."/>
            <person name="Pitluck S."/>
            <person name="Peters L."/>
            <person name="Munk A."/>
            <person name="Detter J.C."/>
            <person name="Han C."/>
            <person name="Tapia R."/>
            <person name="Land M."/>
            <person name="Hauser L."/>
            <person name="Kyrpides N."/>
            <person name="Ivanova N."/>
            <person name="Ovchinnikova G."/>
            <person name="Pagani I."/>
            <person name="Mead D."/>
            <person name="Brumm P."/>
            <person name="Woyke T."/>
        </authorList>
    </citation>
    <scope>NUCLEOTIDE SEQUENCE [LARGE SCALE GENOMIC DNA]</scope>
    <source>
        <strain evidence="6">ATCC 13127 / NRRL B-14078</strain>
    </source>
</reference>
<sequence>MTATKSQNVATVLAVLASLGLDPADLLAAPPPATAREVLTVSEYLATVRIAASTKSLRTYASYWRKLEAFLGTRRLDAVTATDVEAFANHCQATAVKRANSTEGTGAARNARAAARFVWSRAVRDGLVVDDPAAKVKQVRRTPKLRRALDAAELDALATVATSSGDDVELDGLLVRFHWETGARRGGAISLTVGAIDADRSTVRLLEKGSKWREVPVTNALLTALLDHATERGGALTSTSPVFCLRPRRNGGHRPLTRRRYNTIAERWHKALPWAEALGVSMHWVRHTALTETERCAGEAVAALLAGHTGTTTTSGYTVATLAEVAEALHQRTGFRHPLCDCQSGGRAQSSVASAPRSASS</sequence>
<dbReference type="InterPro" id="IPR013762">
    <property type="entry name" value="Integrase-like_cat_sf"/>
</dbReference>
<dbReference type="GO" id="GO:0015074">
    <property type="term" value="P:DNA integration"/>
    <property type="evidence" value="ECO:0007669"/>
    <property type="project" value="InterPro"/>
</dbReference>
<dbReference type="EMBL" id="CP002665">
    <property type="protein sequence ID" value="AEI12367.1"/>
    <property type="molecule type" value="Genomic_DNA"/>
</dbReference>
<dbReference type="eggNOG" id="COG0582">
    <property type="taxonomic scope" value="Bacteria"/>
</dbReference>
<dbReference type="PANTHER" id="PTHR30349">
    <property type="entry name" value="PHAGE INTEGRASE-RELATED"/>
    <property type="match status" value="1"/>
</dbReference>
<evidence type="ECO:0000256" key="3">
    <source>
        <dbReference type="SAM" id="SignalP"/>
    </source>
</evidence>
<dbReference type="SUPFAM" id="SSF56349">
    <property type="entry name" value="DNA breaking-rejoining enzymes"/>
    <property type="match status" value="1"/>
</dbReference>
<dbReference type="RefSeq" id="WP_013883886.1">
    <property type="nucleotide sequence ID" value="NC_015671.1"/>
</dbReference>
<dbReference type="Proteomes" id="UP000000485">
    <property type="component" value="Chromosome"/>
</dbReference>
<feature type="domain" description="Tyr recombinase" evidence="4">
    <location>
        <begin position="144"/>
        <end position="330"/>
    </location>
</feature>
<proteinExistence type="predicted"/>
<dbReference type="AlphaFoldDB" id="F8A713"/>
<dbReference type="Gene3D" id="1.10.443.10">
    <property type="entry name" value="Intergrase catalytic core"/>
    <property type="match status" value="1"/>
</dbReference>
<dbReference type="InterPro" id="IPR010998">
    <property type="entry name" value="Integrase_recombinase_N"/>
</dbReference>
<dbReference type="Gene3D" id="1.10.150.130">
    <property type="match status" value="1"/>
</dbReference>
<accession>F8A713</accession>
<dbReference type="Pfam" id="PF00589">
    <property type="entry name" value="Phage_integrase"/>
    <property type="match status" value="1"/>
</dbReference>
<dbReference type="HOGENOM" id="CLU_064271_0_0_11"/>